<name>A0AAW1VIP6_9CUCU</name>
<organism evidence="1 2">
    <name type="scientific">Henosepilachna vigintioctopunctata</name>
    <dbReference type="NCBI Taxonomy" id="420089"/>
    <lineage>
        <taxon>Eukaryota</taxon>
        <taxon>Metazoa</taxon>
        <taxon>Ecdysozoa</taxon>
        <taxon>Arthropoda</taxon>
        <taxon>Hexapoda</taxon>
        <taxon>Insecta</taxon>
        <taxon>Pterygota</taxon>
        <taxon>Neoptera</taxon>
        <taxon>Endopterygota</taxon>
        <taxon>Coleoptera</taxon>
        <taxon>Polyphaga</taxon>
        <taxon>Cucujiformia</taxon>
        <taxon>Coccinelloidea</taxon>
        <taxon>Coccinellidae</taxon>
        <taxon>Epilachninae</taxon>
        <taxon>Epilachnini</taxon>
        <taxon>Henosepilachna</taxon>
    </lineage>
</organism>
<dbReference type="AlphaFoldDB" id="A0AAW1VIP6"/>
<gene>
    <name evidence="1" type="ORF">WA026_019834</name>
</gene>
<reference evidence="1 2" key="1">
    <citation type="submission" date="2023-03" db="EMBL/GenBank/DDBJ databases">
        <title>Genome insight into feeding habits of ladybird beetles.</title>
        <authorList>
            <person name="Li H.-S."/>
            <person name="Huang Y.-H."/>
            <person name="Pang H."/>
        </authorList>
    </citation>
    <scope>NUCLEOTIDE SEQUENCE [LARGE SCALE GENOMIC DNA]</scope>
    <source>
        <strain evidence="1">SYSU_2023b</strain>
        <tissue evidence="1">Whole body</tissue>
    </source>
</reference>
<keyword evidence="2" id="KW-1185">Reference proteome</keyword>
<evidence type="ECO:0000313" key="1">
    <source>
        <dbReference type="EMBL" id="KAK9892382.1"/>
    </source>
</evidence>
<comment type="caution">
    <text evidence="1">The sequence shown here is derived from an EMBL/GenBank/DDBJ whole genome shotgun (WGS) entry which is preliminary data.</text>
</comment>
<protein>
    <submittedName>
        <fullName evidence="1">Uncharacterized protein</fullName>
    </submittedName>
</protein>
<dbReference type="EMBL" id="JARQZJ010000134">
    <property type="protein sequence ID" value="KAK9892382.1"/>
    <property type="molecule type" value="Genomic_DNA"/>
</dbReference>
<accession>A0AAW1VIP6</accession>
<evidence type="ECO:0000313" key="2">
    <source>
        <dbReference type="Proteomes" id="UP001431783"/>
    </source>
</evidence>
<dbReference type="Proteomes" id="UP001431783">
    <property type="component" value="Unassembled WGS sequence"/>
</dbReference>
<sequence length="191" mass="21803">MISTSEVEGVDKRKWVYVEKNYGQEVTEIDMKEFLIDSTGTEDFVMNKLSTKSPNSAFSEGVPTDALFELLLKPESWPNGVVLRKFNFENFFRAGKRKVMNQELETCQKQGLVNSNENGHIDVGNEGELGGTEKLKNIMNHENRPDRIKRMCDAGTSRSAFVKRQRMELVKRCEDNHQPTLTNDEHTATVV</sequence>
<proteinExistence type="predicted"/>